<reference evidence="2 3" key="1">
    <citation type="submission" date="2019-10" db="EMBL/GenBank/DDBJ databases">
        <authorList>
            <person name="Nie G."/>
            <person name="Ming H."/>
            <person name="Yi B."/>
        </authorList>
    </citation>
    <scope>NUCLEOTIDE SEQUENCE [LARGE SCALE GENOMIC DNA]</scope>
    <source>
        <strain evidence="2 3">CFH 90414</strain>
    </source>
</reference>
<evidence type="ECO:0000313" key="2">
    <source>
        <dbReference type="EMBL" id="MRG60701.1"/>
    </source>
</evidence>
<organism evidence="2 3">
    <name type="scientific">Agromyces agglutinans</name>
    <dbReference type="NCBI Taxonomy" id="2662258"/>
    <lineage>
        <taxon>Bacteria</taxon>
        <taxon>Bacillati</taxon>
        <taxon>Actinomycetota</taxon>
        <taxon>Actinomycetes</taxon>
        <taxon>Micrococcales</taxon>
        <taxon>Microbacteriaceae</taxon>
        <taxon>Agromyces</taxon>
    </lineage>
</organism>
<feature type="region of interest" description="Disordered" evidence="1">
    <location>
        <begin position="477"/>
        <end position="497"/>
    </location>
</feature>
<accession>A0A6I2F8N3</accession>
<keyword evidence="3" id="KW-1185">Reference proteome</keyword>
<proteinExistence type="predicted"/>
<feature type="region of interest" description="Disordered" evidence="1">
    <location>
        <begin position="204"/>
        <end position="236"/>
    </location>
</feature>
<dbReference type="EMBL" id="WJIF01000007">
    <property type="protein sequence ID" value="MRG60701.1"/>
    <property type="molecule type" value="Genomic_DNA"/>
</dbReference>
<dbReference type="AlphaFoldDB" id="A0A6I2F8N3"/>
<dbReference type="Proteomes" id="UP000431080">
    <property type="component" value="Unassembled WGS sequence"/>
</dbReference>
<protein>
    <submittedName>
        <fullName evidence="2">Uncharacterized protein</fullName>
    </submittedName>
</protein>
<feature type="compositionally biased region" description="Polar residues" evidence="1">
    <location>
        <begin position="205"/>
        <end position="219"/>
    </location>
</feature>
<dbReference type="RefSeq" id="WP_153685143.1">
    <property type="nucleotide sequence ID" value="NZ_WJIF01000007.1"/>
</dbReference>
<feature type="region of interest" description="Disordered" evidence="1">
    <location>
        <begin position="572"/>
        <end position="605"/>
    </location>
</feature>
<gene>
    <name evidence="2" type="ORF">GE115_12595</name>
</gene>
<sequence length="605" mass="68307">MQTLFGRSLEDYDRETALESLPKVHVELAHKVVAASGALEMIAQWKTQARKSNAGRKPLVSMDAVLVLFVAHALAGKPLTYTELARTLEFRLKHDLRNLVGVTHKRGTHDQWYDRMWAATNRLVELFDPYPGPRNVRLKGAAWENFFESTQQPAYIENTERMLDRMDELLNKILHASLHLVPRDIWEQYLGNLLIDATKVEVAGTPNSASSRGSRSNPDPLSGRYTRKGSHGGTGARTDVAAYELETACTMWNKPGENDRFPTLVTAVSMHRPGKLVGHAARLIGQHKRLGYDRFLVTVDRAYNGEKIENFHIPVRLAGGELVLEYKKTDLGLQGWFEDLILVDGNWYVNWMPIGLIQASQRLRALEDAVSGAMTALSALSHSKDAPTRDEQIAEHRQTIDDAPAQHSQLINNIKNRERYRMKEHGLVDRDGAQRFRYPDPERSLVPPRPLSDRASITIPMLVPEIDAPKHLAALVTKPKGGTKGNPSERRKPQPIKHVQKYAYQSAEWHRYKGTRSLVEASNRLLKKATKFDIEEPDLRSGRGYAFTYLATALAVVAENLLRIRSFFQADAERQGAPKTRARRRKDPQGNSLPRRQPIEHGPPS</sequence>
<name>A0A6I2F8N3_9MICO</name>
<comment type="caution">
    <text evidence="2">The sequence shown here is derived from an EMBL/GenBank/DDBJ whole genome shotgun (WGS) entry which is preliminary data.</text>
</comment>
<evidence type="ECO:0000256" key="1">
    <source>
        <dbReference type="SAM" id="MobiDB-lite"/>
    </source>
</evidence>
<evidence type="ECO:0000313" key="3">
    <source>
        <dbReference type="Proteomes" id="UP000431080"/>
    </source>
</evidence>